<evidence type="ECO:0000313" key="3">
    <source>
        <dbReference type="Proteomes" id="UP000019763"/>
    </source>
</evidence>
<dbReference type="RefSeq" id="XP_011134457.1">
    <property type="nucleotide sequence ID" value="XM_011136155.1"/>
</dbReference>
<proteinExistence type="predicted"/>
<gene>
    <name evidence="2" type="ORF">GNI_059030</name>
</gene>
<dbReference type="EMBL" id="AFNH02000449">
    <property type="protein sequence ID" value="EZG69242.1"/>
    <property type="molecule type" value="Genomic_DNA"/>
</dbReference>
<sequence>MRTMVFDVADGWLPNPLWRTLKAVYACQAAGVLLNGMYGAYVFAAHQLGPLQTAQDVEHKLRHVFGLHTTAPDLSLAPPRPPPRPKPRGRRRRKPTNWR</sequence>
<dbReference type="VEuPathDB" id="CryptoDB:GNI_059030"/>
<reference evidence="2" key="1">
    <citation type="submission" date="2013-12" db="EMBL/GenBank/DDBJ databases">
        <authorList>
            <person name="Omoto C.K."/>
            <person name="Sibley D."/>
            <person name="Venepally P."/>
            <person name="Hadjithomas M."/>
            <person name="Karamycheva S."/>
            <person name="Brunk B."/>
            <person name="Roos D."/>
            <person name="Caler E."/>
            <person name="Lorenzi H."/>
        </authorList>
    </citation>
    <scope>NUCLEOTIDE SEQUENCE</scope>
</reference>
<dbReference type="GeneID" id="22912158"/>
<accession>A0A023B8L6</accession>
<feature type="compositionally biased region" description="Basic residues" evidence="1">
    <location>
        <begin position="83"/>
        <end position="99"/>
    </location>
</feature>
<comment type="caution">
    <text evidence="2">The sequence shown here is derived from an EMBL/GenBank/DDBJ whole genome shotgun (WGS) entry which is preliminary data.</text>
</comment>
<protein>
    <submittedName>
        <fullName evidence="2">Uncharacterized protein</fullName>
    </submittedName>
</protein>
<keyword evidence="3" id="KW-1185">Reference proteome</keyword>
<organism evidence="2 3">
    <name type="scientific">Gregarina niphandrodes</name>
    <name type="common">Septate eugregarine</name>
    <dbReference type="NCBI Taxonomy" id="110365"/>
    <lineage>
        <taxon>Eukaryota</taxon>
        <taxon>Sar</taxon>
        <taxon>Alveolata</taxon>
        <taxon>Apicomplexa</taxon>
        <taxon>Conoidasida</taxon>
        <taxon>Gregarinasina</taxon>
        <taxon>Eugregarinorida</taxon>
        <taxon>Gregarinidae</taxon>
        <taxon>Gregarina</taxon>
    </lineage>
</organism>
<feature type="region of interest" description="Disordered" evidence="1">
    <location>
        <begin position="69"/>
        <end position="99"/>
    </location>
</feature>
<dbReference type="AlphaFoldDB" id="A0A023B8L6"/>
<evidence type="ECO:0000256" key="1">
    <source>
        <dbReference type="SAM" id="MobiDB-lite"/>
    </source>
</evidence>
<dbReference type="Proteomes" id="UP000019763">
    <property type="component" value="Unassembled WGS sequence"/>
</dbReference>
<name>A0A023B8L6_GRENI</name>
<evidence type="ECO:0000313" key="2">
    <source>
        <dbReference type="EMBL" id="EZG69242.1"/>
    </source>
</evidence>